<reference evidence="1" key="1">
    <citation type="submission" date="2021-01" db="EMBL/GenBank/DDBJ databases">
        <title>Phytophthora aleatoria, a newly-described species from Pinus radiata is distinct from Phytophthora cactorum isolates based on comparative genomics.</title>
        <authorList>
            <person name="Mcdougal R."/>
            <person name="Panda P."/>
            <person name="Williams N."/>
            <person name="Studholme D.J."/>
        </authorList>
    </citation>
    <scope>NUCLEOTIDE SEQUENCE</scope>
    <source>
        <strain evidence="1">NZFS 3830</strain>
    </source>
</reference>
<proteinExistence type="predicted"/>
<evidence type="ECO:0000313" key="2">
    <source>
        <dbReference type="Proteomes" id="UP000688947"/>
    </source>
</evidence>
<dbReference type="OrthoDB" id="117394at2759"/>
<name>A0A8T1TNG5_9STRA</name>
<protein>
    <submittedName>
        <fullName evidence="1">Uncharacterized protein</fullName>
    </submittedName>
</protein>
<dbReference type="Proteomes" id="UP000688947">
    <property type="component" value="Unassembled WGS sequence"/>
</dbReference>
<organism evidence="1 2">
    <name type="scientific">Phytophthora cactorum</name>
    <dbReference type="NCBI Taxonomy" id="29920"/>
    <lineage>
        <taxon>Eukaryota</taxon>
        <taxon>Sar</taxon>
        <taxon>Stramenopiles</taxon>
        <taxon>Oomycota</taxon>
        <taxon>Peronosporomycetes</taxon>
        <taxon>Peronosporales</taxon>
        <taxon>Peronosporaceae</taxon>
        <taxon>Phytophthora</taxon>
    </lineage>
</organism>
<sequence>TALSQTYSQASLVPLDELDQPATPLLTSSSVVDLTVASTASPLSSSFSSSSSGVDAFGIPLDIGHYRQQNCRHDVWDIMYRLETPYTKTTGHDT</sequence>
<feature type="non-terminal residue" evidence="1">
    <location>
        <position position="1"/>
    </location>
</feature>
<accession>A0A8T1TNG5</accession>
<dbReference type="AlphaFoldDB" id="A0A8T1TNG5"/>
<dbReference type="EMBL" id="JAENGZ010002641">
    <property type="protein sequence ID" value="KAG6943216.1"/>
    <property type="molecule type" value="Genomic_DNA"/>
</dbReference>
<gene>
    <name evidence="1" type="ORF">JG687_00018596</name>
</gene>
<comment type="caution">
    <text evidence="1">The sequence shown here is derived from an EMBL/GenBank/DDBJ whole genome shotgun (WGS) entry which is preliminary data.</text>
</comment>
<evidence type="ECO:0000313" key="1">
    <source>
        <dbReference type="EMBL" id="KAG6943216.1"/>
    </source>
</evidence>